<proteinExistence type="predicted"/>
<evidence type="ECO:0000313" key="3">
    <source>
        <dbReference type="Proteomes" id="UP000234271"/>
    </source>
</evidence>
<dbReference type="EMBL" id="CP018889">
    <property type="protein sequence ID" value="AUI69764.1"/>
    <property type="molecule type" value="Genomic_DNA"/>
</dbReference>
<dbReference type="Proteomes" id="UP000234271">
    <property type="component" value="Chromosome"/>
</dbReference>
<accession>A0A2N9YH00</accession>
<evidence type="ECO:0000256" key="1">
    <source>
        <dbReference type="SAM" id="SignalP"/>
    </source>
</evidence>
<dbReference type="KEGG" id="blep:AL038_09870"/>
<keyword evidence="1" id="KW-0732">Signal</keyword>
<dbReference type="SUPFAM" id="SSF69304">
    <property type="entry name" value="Tricorn protease N-terminal domain"/>
    <property type="match status" value="1"/>
</dbReference>
<sequence length="273" mass="30658">MITLKKYFLFGIFLLLTACNTNRYAWQPVSYDTHIVWADDNTELLIGNTRFEQRQSLDPLMGTTTKRHFSHQLFLVNPDGSNRRALTSNRPNQLGQIYYMKQAGYVLVESLLENGVKQFHKIDLQGNERLLLEIPPIAENTCPDKSVDLNSTVIPSADGHYIAYAYLMHCQQINILFYTTDRATFADQQILTVDAGQYEVTWRKDGAFILASTTAKTAWQLLPQTPIVNTAMPRCFSPATSSSMITADGRAVSLDEKGINISAIGTYPAFGCQ</sequence>
<evidence type="ECO:0008006" key="4">
    <source>
        <dbReference type="Google" id="ProtNLM"/>
    </source>
</evidence>
<name>A0A2N9YH00_9GAMM</name>
<gene>
    <name evidence="2" type="ORF">BLE401_14410</name>
</gene>
<dbReference type="RefSeq" id="WP_062152380.1">
    <property type="nucleotide sequence ID" value="NZ_CP012373.2"/>
</dbReference>
<dbReference type="PROSITE" id="PS51257">
    <property type="entry name" value="PROKAR_LIPOPROTEIN"/>
    <property type="match status" value="1"/>
</dbReference>
<keyword evidence="3" id="KW-1185">Reference proteome</keyword>
<evidence type="ECO:0000313" key="2">
    <source>
        <dbReference type="EMBL" id="AUI69764.1"/>
    </source>
</evidence>
<feature type="signal peptide" evidence="1">
    <location>
        <begin position="1"/>
        <end position="25"/>
    </location>
</feature>
<dbReference type="AlphaFoldDB" id="A0A2N9YH00"/>
<reference evidence="3" key="1">
    <citation type="submission" date="2016-12" db="EMBL/GenBank/DDBJ databases">
        <title>Complete Genome Sequence of Beggiatoa leptomitiformis D-401.</title>
        <authorList>
            <person name="Fomenkov A."/>
            <person name="Vincze T."/>
            <person name="Grabovich M."/>
            <person name="Anton B.P."/>
            <person name="Dubinina G."/>
            <person name="Orlova M."/>
            <person name="Belousova E."/>
            <person name="Roberts R.J."/>
        </authorList>
    </citation>
    <scope>NUCLEOTIDE SEQUENCE [LARGE SCALE GENOMIC DNA]</scope>
    <source>
        <strain evidence="3">D-401</strain>
    </source>
</reference>
<protein>
    <recommendedName>
        <fullName evidence="4">Lipoprotein</fullName>
    </recommendedName>
</protein>
<feature type="chain" id="PRO_5014770490" description="Lipoprotein" evidence="1">
    <location>
        <begin position="26"/>
        <end position="273"/>
    </location>
</feature>
<organism evidence="2 3">
    <name type="scientific">Beggiatoa leptomitoformis</name>
    <dbReference type="NCBI Taxonomy" id="288004"/>
    <lineage>
        <taxon>Bacteria</taxon>
        <taxon>Pseudomonadati</taxon>
        <taxon>Pseudomonadota</taxon>
        <taxon>Gammaproteobacteria</taxon>
        <taxon>Thiotrichales</taxon>
        <taxon>Thiotrichaceae</taxon>
        <taxon>Beggiatoa</taxon>
    </lineage>
</organism>